<gene>
    <name evidence="3" type="ORF">HMPREF9498_00580</name>
</gene>
<dbReference type="CDD" id="cd02211">
    <property type="entry name" value="cupin_UGlyAH_N"/>
    <property type="match status" value="1"/>
</dbReference>
<name>A0A125W9B3_ENTFL</name>
<dbReference type="InterPro" id="IPR044704">
    <property type="entry name" value="UGlyAH_cupin_N"/>
</dbReference>
<dbReference type="PANTHER" id="PTHR34571:SF1">
    <property type="entry name" value="(S)-UREIDOGLYCINE AMINOHYDROLASE"/>
    <property type="match status" value="1"/>
</dbReference>
<dbReference type="AlphaFoldDB" id="A0A125W9B3"/>
<evidence type="ECO:0000259" key="2">
    <source>
        <dbReference type="Pfam" id="PF07883"/>
    </source>
</evidence>
<dbReference type="CDD" id="cd02212">
    <property type="entry name" value="cupin_UGlyAH_C"/>
    <property type="match status" value="1"/>
</dbReference>
<reference evidence="3 4" key="1">
    <citation type="submission" date="2010-07" db="EMBL/GenBank/DDBJ databases">
        <authorList>
            <person name="Sid Ahmed O."/>
        </authorList>
    </citation>
    <scope>NUCLEOTIDE SEQUENCE [LARGE SCALE GENOMIC DNA]</scope>
    <source>
        <strain evidence="3 4">TX4248</strain>
    </source>
</reference>
<dbReference type="InterPro" id="IPR008579">
    <property type="entry name" value="UGlyAH_Cupin_dom"/>
</dbReference>
<dbReference type="GO" id="GO:0071522">
    <property type="term" value="F:ureidoglycine aminohydrolase activity"/>
    <property type="evidence" value="ECO:0007669"/>
    <property type="project" value="InterPro"/>
</dbReference>
<dbReference type="Pfam" id="PF05899">
    <property type="entry name" value="Cupin_3"/>
    <property type="match status" value="1"/>
</dbReference>
<accession>A0A125W9B3</accession>
<dbReference type="InterPro" id="IPR013096">
    <property type="entry name" value="Cupin_2"/>
</dbReference>
<dbReference type="EMBL" id="AEBR01000015">
    <property type="protein sequence ID" value="EFM83786.1"/>
    <property type="molecule type" value="Genomic_DNA"/>
</dbReference>
<comment type="caution">
    <text evidence="3">The sequence shown here is derived from an EMBL/GenBank/DDBJ whole genome shotgun (WGS) entry which is preliminary data.</text>
</comment>
<feature type="domain" description="Cupin type-2" evidence="2">
    <location>
        <begin position="185"/>
        <end position="249"/>
    </location>
</feature>
<dbReference type="SUPFAM" id="SSF51182">
    <property type="entry name" value="RmlC-like cupins"/>
    <property type="match status" value="1"/>
</dbReference>
<dbReference type="InterPro" id="IPR011051">
    <property type="entry name" value="RmlC_Cupin_sf"/>
</dbReference>
<dbReference type="HOGENOM" id="CLU_056083_3_0_9"/>
<dbReference type="Pfam" id="PF07883">
    <property type="entry name" value="Cupin_2"/>
    <property type="match status" value="1"/>
</dbReference>
<organism evidence="3 4">
    <name type="scientific">Enterococcus faecalis TX4248</name>
    <dbReference type="NCBI Taxonomy" id="749495"/>
    <lineage>
        <taxon>Bacteria</taxon>
        <taxon>Bacillati</taxon>
        <taxon>Bacillota</taxon>
        <taxon>Bacilli</taxon>
        <taxon>Lactobacillales</taxon>
        <taxon>Enterococcaceae</taxon>
        <taxon>Enterococcus</taxon>
    </lineage>
</organism>
<dbReference type="InterPro" id="IPR017627">
    <property type="entry name" value="UGHY"/>
</dbReference>
<evidence type="ECO:0000313" key="3">
    <source>
        <dbReference type="EMBL" id="EFM83786.1"/>
    </source>
</evidence>
<dbReference type="InterPro" id="IPR044697">
    <property type="entry name" value="UGlyAH_cupin_C"/>
</dbReference>
<feature type="domain" description="(S)-ureidoglycine aminohydrolase cupin" evidence="1">
    <location>
        <begin position="58"/>
        <end position="136"/>
    </location>
</feature>
<dbReference type="Gene3D" id="2.60.120.10">
    <property type="entry name" value="Jelly Rolls"/>
    <property type="match status" value="2"/>
</dbReference>
<dbReference type="Proteomes" id="UP000004846">
    <property type="component" value="Unassembled WGS sequence"/>
</dbReference>
<evidence type="ECO:0000259" key="1">
    <source>
        <dbReference type="Pfam" id="PF05899"/>
    </source>
</evidence>
<dbReference type="RefSeq" id="WP_002391368.1">
    <property type="nucleotide sequence ID" value="NZ_GL454421.1"/>
</dbReference>
<dbReference type="NCBIfam" id="TIGR03214">
    <property type="entry name" value="ura-cupin"/>
    <property type="match status" value="1"/>
</dbReference>
<evidence type="ECO:0000313" key="4">
    <source>
        <dbReference type="Proteomes" id="UP000004846"/>
    </source>
</evidence>
<dbReference type="PANTHER" id="PTHR34571">
    <property type="entry name" value="(S)-UREIDOGLYCINE AMINOHYDROLASE"/>
    <property type="match status" value="1"/>
</dbReference>
<protein>
    <submittedName>
        <fullName evidence="3">Putative allantoin catabolism protein</fullName>
    </submittedName>
</protein>
<proteinExistence type="predicted"/>
<sequence>MGYKNNRVGYQKELLTSRAVIKKDNYAIIPHDGLVQNAVPGFENVDISILGSPKLGATFVDYIATFHKNGQQTTGFGGDGIQTLVYVIDGRLRVSDGQETHELEAGGYAYFTPEMKMYLANAQEADTEVFLYKKRYQPLAGHQPYKVVGSIHDQQPEEYEGMTDVLLWSLLPKEFDFDMNMHILSFEQGASHAYIETHVQEHGAYLISGQGMYNLDNEWYPVEKGDYIFMGAYVPQAAYAVGREEPLMYVYSKDANREPEL</sequence>
<dbReference type="InterPro" id="IPR014710">
    <property type="entry name" value="RmlC-like_jellyroll"/>
</dbReference>